<gene>
    <name evidence="2" type="ORF">ASZ90_016481</name>
</gene>
<name>A0A0W8ETB1_9ZZZZ</name>
<dbReference type="SUPFAM" id="SSF56281">
    <property type="entry name" value="Metallo-hydrolase/oxidoreductase"/>
    <property type="match status" value="1"/>
</dbReference>
<dbReference type="PANTHER" id="PTHR42951">
    <property type="entry name" value="METALLO-BETA-LACTAMASE DOMAIN-CONTAINING"/>
    <property type="match status" value="1"/>
</dbReference>
<proteinExistence type="predicted"/>
<dbReference type="SMART" id="SM00849">
    <property type="entry name" value="Lactamase_B"/>
    <property type="match status" value="1"/>
</dbReference>
<comment type="caution">
    <text evidence="2">The sequence shown here is derived from an EMBL/GenBank/DDBJ whole genome shotgun (WGS) entry which is preliminary data.</text>
</comment>
<dbReference type="PANTHER" id="PTHR42951:SF4">
    <property type="entry name" value="ACYL-COENZYME A THIOESTERASE MBLAC2"/>
    <property type="match status" value="1"/>
</dbReference>
<dbReference type="Pfam" id="PF00753">
    <property type="entry name" value="Lactamase_B"/>
    <property type="match status" value="1"/>
</dbReference>
<dbReference type="InterPro" id="IPR050855">
    <property type="entry name" value="NDM-1-like"/>
</dbReference>
<reference evidence="2" key="1">
    <citation type="journal article" date="2015" name="Proc. Natl. Acad. Sci. U.S.A.">
        <title>Networks of energetic and metabolic interactions define dynamics in microbial communities.</title>
        <authorList>
            <person name="Embree M."/>
            <person name="Liu J.K."/>
            <person name="Al-Bassam M.M."/>
            <person name="Zengler K."/>
        </authorList>
    </citation>
    <scope>NUCLEOTIDE SEQUENCE</scope>
</reference>
<dbReference type="Gene3D" id="3.60.15.10">
    <property type="entry name" value="Ribonuclease Z/Hydroxyacylglutathione hydrolase-like"/>
    <property type="match status" value="1"/>
</dbReference>
<organism evidence="2">
    <name type="scientific">hydrocarbon metagenome</name>
    <dbReference type="NCBI Taxonomy" id="938273"/>
    <lineage>
        <taxon>unclassified sequences</taxon>
        <taxon>metagenomes</taxon>
        <taxon>ecological metagenomes</taxon>
    </lineage>
</organism>
<dbReference type="AlphaFoldDB" id="A0A0W8ETB1"/>
<feature type="domain" description="Metallo-beta-lactamase" evidence="1">
    <location>
        <begin position="28"/>
        <end position="247"/>
    </location>
</feature>
<dbReference type="EMBL" id="LNQE01001733">
    <property type="protein sequence ID" value="KUG11634.1"/>
    <property type="molecule type" value="Genomic_DNA"/>
</dbReference>
<dbReference type="InterPro" id="IPR036866">
    <property type="entry name" value="RibonucZ/Hydroxyglut_hydro"/>
</dbReference>
<sequence length="563" mass="60318">MESQVWTRVPGLPETQIYPYLRKPDIISSNSFIIADESRIVVIDPGGLPDQAAALVAEINRIQDEGERPVSVYLTHSHLDHCLQLMQILDVRSSRPVSVVAHAYAADALEGQDSRATVADLLGLEMAKVSVGTRLFPGGQTGEGVVVCTGDSGELRCAVPPGKDGAMSLTTEASAGTPITCYHTPGHTPDSITIRIGPLLFIGDIPFAASPGVAGLHGWNHEDLVASVGHVRGLLASGQISSCLPGHGRVLSAGEAADLLRGVQAEAEKLSGISVISPERARAMATYAADIMAEIDRLFTIIAGRLLFVTHILDELEEAGEAERLRGSVDPDFIEQMLAGFGQFSSGFRDQKGGDIHIALKAGQITAKLARCYDTCGLARIIDPSFTRRVANLLRDYSVTFRGYDQAPALSPTDCSALVRDLARSIAEKPFDEAAILDAGDDEAYLEALVARIAYVNPLESLTISTRCGDDTICRMDPERTRDLLRHILELYAVAGVAEVTFAVAREDRQVVLTVSAPQTRELPLDSRGWRFLTRSTALCGGHLDDREDGAISITFDAGAGVI</sequence>
<protein>
    <submittedName>
        <fullName evidence="2">Zn-dependent hydrolase</fullName>
    </submittedName>
</protein>
<accession>A0A0W8ETB1</accession>
<dbReference type="CDD" id="cd06262">
    <property type="entry name" value="metallo-hydrolase-like_MBL-fold"/>
    <property type="match status" value="1"/>
</dbReference>
<keyword evidence="2" id="KW-0378">Hydrolase</keyword>
<evidence type="ECO:0000313" key="2">
    <source>
        <dbReference type="EMBL" id="KUG11634.1"/>
    </source>
</evidence>
<dbReference type="InterPro" id="IPR001279">
    <property type="entry name" value="Metallo-B-lactamas"/>
</dbReference>
<evidence type="ECO:0000259" key="1">
    <source>
        <dbReference type="SMART" id="SM00849"/>
    </source>
</evidence>
<dbReference type="GO" id="GO:0016787">
    <property type="term" value="F:hydrolase activity"/>
    <property type="evidence" value="ECO:0007669"/>
    <property type="project" value="UniProtKB-KW"/>
</dbReference>